<comment type="subunit">
    <text evidence="3">Homodimer. Interacts with LigD.</text>
</comment>
<dbReference type="Proteomes" id="UP001156398">
    <property type="component" value="Unassembled WGS sequence"/>
</dbReference>
<dbReference type="SMART" id="SM00559">
    <property type="entry name" value="Ku78"/>
    <property type="match status" value="1"/>
</dbReference>
<comment type="function">
    <text evidence="3">With LigD forms a non-homologous end joining (NHEJ) DNA repair enzyme, which repairs dsDNA breaks with reduced fidelity. Binds linear dsDNA with 5'- and 3'- overhangs but not closed circular dsDNA nor ssDNA. Recruits and stimulates the ligase activity of LigD.</text>
</comment>
<protein>
    <recommendedName>
        <fullName evidence="3">Non-homologous end joining protein Ku</fullName>
    </recommendedName>
</protein>
<dbReference type="InterPro" id="IPR016194">
    <property type="entry name" value="SPOC-like_C_dom_sf"/>
</dbReference>
<evidence type="ECO:0000256" key="2">
    <source>
        <dbReference type="ARBA" id="ARBA00023172"/>
    </source>
</evidence>
<accession>A0ABT6VTJ5</accession>
<dbReference type="EMBL" id="JAAGKO020000003">
    <property type="protein sequence ID" value="MDI5961798.1"/>
    <property type="molecule type" value="Genomic_DNA"/>
</dbReference>
<gene>
    <name evidence="3" type="primary">ku</name>
    <name evidence="6" type="ORF">POF43_003510</name>
</gene>
<evidence type="ECO:0000313" key="6">
    <source>
        <dbReference type="EMBL" id="MDI5961798.1"/>
    </source>
</evidence>
<evidence type="ECO:0000259" key="5">
    <source>
        <dbReference type="SMART" id="SM00559"/>
    </source>
</evidence>
<evidence type="ECO:0000256" key="1">
    <source>
        <dbReference type="ARBA" id="ARBA00023125"/>
    </source>
</evidence>
<dbReference type="InterPro" id="IPR009187">
    <property type="entry name" value="Prok_Ku"/>
</dbReference>
<reference evidence="6 7" key="1">
    <citation type="submission" date="2023-05" db="EMBL/GenBank/DDBJ databases">
        <title>Streptantibioticus silvisoli sp. nov., acidotolerant actinomycetes 1 from pine litter.</title>
        <authorList>
            <person name="Swiecimska M."/>
            <person name="Golinska P."/>
            <person name="Sangal V."/>
            <person name="Wachnowicz B."/>
            <person name="Goodfellow M."/>
        </authorList>
    </citation>
    <scope>NUCLEOTIDE SEQUENCE [LARGE SCALE GENOMIC DNA]</scope>
    <source>
        <strain evidence="6 7">SL54</strain>
    </source>
</reference>
<keyword evidence="1 3" id="KW-0238">DNA-binding</keyword>
<dbReference type="Gene3D" id="2.40.290.10">
    <property type="match status" value="1"/>
</dbReference>
<feature type="compositionally biased region" description="Basic residues" evidence="4">
    <location>
        <begin position="280"/>
        <end position="296"/>
    </location>
</feature>
<dbReference type="PIRSF" id="PIRSF006493">
    <property type="entry name" value="Prok_Ku"/>
    <property type="match status" value="1"/>
</dbReference>
<dbReference type="NCBIfam" id="TIGR02772">
    <property type="entry name" value="Ku_bact"/>
    <property type="match status" value="1"/>
</dbReference>
<comment type="similarity">
    <text evidence="3">Belongs to the prokaryotic Ku family.</text>
</comment>
<evidence type="ECO:0000256" key="3">
    <source>
        <dbReference type="HAMAP-Rule" id="MF_01875"/>
    </source>
</evidence>
<dbReference type="SUPFAM" id="SSF100939">
    <property type="entry name" value="SPOC domain-like"/>
    <property type="match status" value="1"/>
</dbReference>
<proteinExistence type="inferred from homology"/>
<sequence length="333" mass="34606">MRSIWKGAITFGLVSIPVSLFKATQEHRLPLHQVHAEDGGRVRQKRVCEVCGEEVAYADLAKGYEDGQGRQAVLTDDDLADLPLPSKKIIDVLAFVDADDIDPVMLSSTYYLDTGSATADKPYALLRDAMVEGGKAAITKITLSTRESLALLRVHEGVLTLHTMYWPDEVRPATDLGPAQNVTIRPQERKMAASLMATLSEDFDLDALHDEYQSALERLVSARLEGKPAPAPEAAGAPDNVIDLTSALQASLDASSGRASGGGAGDQDGSAAGPAGGGRAAKKTAAGKKTAAKKTAAKTSSGGSAGKGAAAKKTAAAGKKKAAAKKTSARKAS</sequence>
<feature type="compositionally biased region" description="Basic residues" evidence="4">
    <location>
        <begin position="318"/>
        <end position="333"/>
    </location>
</feature>
<dbReference type="PANTHER" id="PTHR41251">
    <property type="entry name" value="NON-HOMOLOGOUS END JOINING PROTEIN KU"/>
    <property type="match status" value="1"/>
</dbReference>
<feature type="region of interest" description="Disordered" evidence="4">
    <location>
        <begin position="253"/>
        <end position="333"/>
    </location>
</feature>
<comment type="caution">
    <text evidence="6">The sequence shown here is derived from an EMBL/GenBank/DDBJ whole genome shotgun (WGS) entry which is preliminary data.</text>
</comment>
<evidence type="ECO:0000313" key="7">
    <source>
        <dbReference type="Proteomes" id="UP001156398"/>
    </source>
</evidence>
<dbReference type="Pfam" id="PF02735">
    <property type="entry name" value="Ku"/>
    <property type="match status" value="1"/>
</dbReference>
<feature type="compositionally biased region" description="Low complexity" evidence="4">
    <location>
        <begin position="297"/>
        <end position="317"/>
    </location>
</feature>
<keyword evidence="2 3" id="KW-0233">DNA recombination</keyword>
<keyword evidence="7" id="KW-1185">Reference proteome</keyword>
<dbReference type="InterPro" id="IPR006164">
    <property type="entry name" value="DNA_bd_Ku70/Ku80"/>
</dbReference>
<keyword evidence="3" id="KW-0227">DNA damage</keyword>
<dbReference type="CDD" id="cd00789">
    <property type="entry name" value="KU_like"/>
    <property type="match status" value="1"/>
</dbReference>
<organism evidence="6 7">
    <name type="scientific">Streptantibioticus silvisoli</name>
    <dbReference type="NCBI Taxonomy" id="2705255"/>
    <lineage>
        <taxon>Bacteria</taxon>
        <taxon>Bacillati</taxon>
        <taxon>Actinomycetota</taxon>
        <taxon>Actinomycetes</taxon>
        <taxon>Kitasatosporales</taxon>
        <taxon>Streptomycetaceae</taxon>
        <taxon>Streptantibioticus</taxon>
    </lineage>
</organism>
<dbReference type="RefSeq" id="WP_271322770.1">
    <property type="nucleotide sequence ID" value="NZ_JAAGKO020000003.1"/>
</dbReference>
<evidence type="ECO:0000256" key="4">
    <source>
        <dbReference type="SAM" id="MobiDB-lite"/>
    </source>
</evidence>
<dbReference type="HAMAP" id="MF_01875">
    <property type="entry name" value="Prokaryotic_Ku"/>
    <property type="match status" value="1"/>
</dbReference>
<dbReference type="PANTHER" id="PTHR41251:SF1">
    <property type="entry name" value="NON-HOMOLOGOUS END JOINING PROTEIN KU"/>
    <property type="match status" value="1"/>
</dbReference>
<keyword evidence="3" id="KW-0234">DNA repair</keyword>
<name>A0ABT6VTJ5_9ACTN</name>
<feature type="domain" description="Ku" evidence="5">
    <location>
        <begin position="52"/>
        <end position="181"/>
    </location>
</feature>